<evidence type="ECO:0000313" key="3">
    <source>
        <dbReference type="Proteomes" id="UP000236919"/>
    </source>
</evidence>
<protein>
    <submittedName>
        <fullName evidence="2">Uncharacterized protein DUF262</fullName>
    </submittedName>
</protein>
<dbReference type="RefSeq" id="WP_103717843.1">
    <property type="nucleotide sequence ID" value="NZ_PQFZ01000004.1"/>
</dbReference>
<dbReference type="PANTHER" id="PTHR39639">
    <property type="entry name" value="CHROMOSOME 16, WHOLE GENOME SHOTGUN SEQUENCE"/>
    <property type="match status" value="1"/>
</dbReference>
<comment type="caution">
    <text evidence="2">The sequence shown here is derived from an EMBL/GenBank/DDBJ whole genome shotgun (WGS) entry which is preliminary data.</text>
</comment>
<dbReference type="Pfam" id="PF03235">
    <property type="entry name" value="GmrSD_N"/>
    <property type="match status" value="1"/>
</dbReference>
<gene>
    <name evidence="2" type="ORF">CYD53_104319</name>
</gene>
<dbReference type="OrthoDB" id="9787127at2"/>
<keyword evidence="3" id="KW-1185">Reference proteome</keyword>
<dbReference type="EMBL" id="PQFZ01000004">
    <property type="protein sequence ID" value="POR53343.1"/>
    <property type="molecule type" value="Genomic_DNA"/>
</dbReference>
<organism evidence="2 3">
    <name type="scientific">Bosea psychrotolerans</name>
    <dbReference type="NCBI Taxonomy" id="1871628"/>
    <lineage>
        <taxon>Bacteria</taxon>
        <taxon>Pseudomonadati</taxon>
        <taxon>Pseudomonadota</taxon>
        <taxon>Alphaproteobacteria</taxon>
        <taxon>Hyphomicrobiales</taxon>
        <taxon>Boseaceae</taxon>
        <taxon>Bosea</taxon>
    </lineage>
</organism>
<evidence type="ECO:0000259" key="1">
    <source>
        <dbReference type="Pfam" id="PF03235"/>
    </source>
</evidence>
<dbReference type="PANTHER" id="PTHR39639:SF1">
    <property type="entry name" value="DUF262 DOMAIN-CONTAINING PROTEIN"/>
    <property type="match status" value="1"/>
</dbReference>
<feature type="domain" description="GmrSD restriction endonucleases N-terminal" evidence="1">
    <location>
        <begin position="24"/>
        <end position="159"/>
    </location>
</feature>
<proteinExistence type="predicted"/>
<dbReference type="AlphaFoldDB" id="A0A2S4MF19"/>
<dbReference type="Proteomes" id="UP000236919">
    <property type="component" value="Unassembled WGS sequence"/>
</dbReference>
<sequence length="352" mass="40442">MKKPERSNYTTLDFMQWKAIDTLVISPKFQRRGVWGRPAQSYLIDTLLLGLPVPPIYLRVAQDAKKGMIREVVDGQQRLSAVLSYVNDGFALSKNIESPAIGKRFSELDQDQKDAIHQFSFICEVFYGVDDSDILRIFARLNTHSVKLNAQELRNGQFFGEFKRSAFGLSFEHLEFWRTRKIFSEQAIARMQEVELTSELMIAIMNGLQDKKKSIDIYYRTNDDNFNEKIIVERRFKTVIDAINESVGDIISLTEFRRGPLFYSLFAAVAHRMFGLPGVELASPATGHLTRADMDGLQEAVRELSHVVEAAKDKDGQIVEQFRNFITACLSQTDNIRPRRIRLETLYSHAFR</sequence>
<name>A0A2S4MF19_9HYPH</name>
<dbReference type="InterPro" id="IPR004919">
    <property type="entry name" value="GmrSD_N"/>
</dbReference>
<evidence type="ECO:0000313" key="2">
    <source>
        <dbReference type="EMBL" id="POR53343.1"/>
    </source>
</evidence>
<reference evidence="2 3" key="1">
    <citation type="submission" date="2018-01" db="EMBL/GenBank/DDBJ databases">
        <title>Genomic Encyclopedia of Type Strains, Phase III (KMG-III): the genomes of soil and plant-associated and newly described type strains.</title>
        <authorList>
            <person name="Whitman W."/>
        </authorList>
    </citation>
    <scope>NUCLEOTIDE SEQUENCE [LARGE SCALE GENOMIC DNA]</scope>
    <source>
        <strain evidence="2 3">1131</strain>
    </source>
</reference>
<accession>A0A2S4MF19</accession>